<evidence type="ECO:0000256" key="3">
    <source>
        <dbReference type="ARBA" id="ARBA00022691"/>
    </source>
</evidence>
<dbReference type="InterPro" id="IPR013785">
    <property type="entry name" value="Aldolase_TIM"/>
</dbReference>
<evidence type="ECO:0000313" key="8">
    <source>
        <dbReference type="EMBL" id="PWK09589.1"/>
    </source>
</evidence>
<gene>
    <name evidence="8" type="ORF">C7459_11323</name>
</gene>
<keyword evidence="3" id="KW-0949">S-adenosyl-L-methionine</keyword>
<dbReference type="SFLD" id="SFLDG01067">
    <property type="entry name" value="SPASM/twitch_domain_containing"/>
    <property type="match status" value="1"/>
</dbReference>
<dbReference type="OrthoDB" id="9808591at2"/>
<dbReference type="NCBIfam" id="TIGR04085">
    <property type="entry name" value="rSAM_more_4Fe4S"/>
    <property type="match status" value="1"/>
</dbReference>
<sequence length="439" mass="49239">MTLVASYKPSRFTFRTRNSRNELVLYNSFTGAVGVVSKEDEGLVESALSSKVLQAPLAGTLQDLVEGGILVPSEVDEFEKAANFHNEVFQATDRLWLTIMPTEECNFRCVYCYEDFKVKEMPRAVLDGIKQLVAQRAPNLSVLSIAWFGGEPTEAPEVITELSEFFLQICEQYGIQYYAGMTTNGYNLTPEYVDHLVTACQVSHFNITLDGLEAEHDKRRILKHGGQTFERIMSNLKQMKASTHEFYCQLRTNFDQESVEEIPKLMDYIADTFEGDERFPVYYRNIGKWGGPNDDQLQVCDGSAGLRSMYALHKTAKEKGLPLATIEQNLGPSNSVCYAALPYSLVVGADGTIYKCTVALDKDYNKVGHIDADGHLQLHEERFQLWVGSNETIDSGCQKCFFRPSCQGAACPLERIESNVQPCPPSKTHLKHVLDVITT</sequence>
<dbReference type="RefSeq" id="WP_109690102.1">
    <property type="nucleotide sequence ID" value="NZ_QGGL01000013.1"/>
</dbReference>
<evidence type="ECO:0000256" key="2">
    <source>
        <dbReference type="ARBA" id="ARBA00022485"/>
    </source>
</evidence>
<name>A0A316DST7_9BACL</name>
<feature type="domain" description="Radical SAM core" evidence="7">
    <location>
        <begin position="91"/>
        <end position="319"/>
    </location>
</feature>
<dbReference type="AlphaFoldDB" id="A0A316DST7"/>
<evidence type="ECO:0000256" key="4">
    <source>
        <dbReference type="ARBA" id="ARBA00022723"/>
    </source>
</evidence>
<comment type="caution">
    <text evidence="8">The sequence shown here is derived from an EMBL/GenBank/DDBJ whole genome shotgun (WGS) entry which is preliminary data.</text>
</comment>
<reference evidence="8 9" key="1">
    <citation type="submission" date="2018-05" db="EMBL/GenBank/DDBJ databases">
        <title>Genomic Encyclopedia of Type Strains, Phase IV (KMG-IV): sequencing the most valuable type-strain genomes for metagenomic binning, comparative biology and taxonomic classification.</title>
        <authorList>
            <person name="Goeker M."/>
        </authorList>
    </citation>
    <scope>NUCLEOTIDE SEQUENCE [LARGE SCALE GENOMIC DNA]</scope>
    <source>
        <strain evidence="8 9">DSM 18773</strain>
    </source>
</reference>
<accession>A0A316DST7</accession>
<dbReference type="EMBL" id="QGGL01000013">
    <property type="protein sequence ID" value="PWK09589.1"/>
    <property type="molecule type" value="Genomic_DNA"/>
</dbReference>
<dbReference type="GO" id="GO:0051539">
    <property type="term" value="F:4 iron, 4 sulfur cluster binding"/>
    <property type="evidence" value="ECO:0007669"/>
    <property type="project" value="UniProtKB-KW"/>
</dbReference>
<keyword evidence="6" id="KW-0411">Iron-sulfur</keyword>
<keyword evidence="5" id="KW-0408">Iron</keyword>
<dbReference type="InterPro" id="IPR058240">
    <property type="entry name" value="rSAM_sf"/>
</dbReference>
<proteinExistence type="predicted"/>
<organism evidence="8 9">
    <name type="scientific">Tumebacillus permanentifrigoris</name>
    <dbReference type="NCBI Taxonomy" id="378543"/>
    <lineage>
        <taxon>Bacteria</taxon>
        <taxon>Bacillati</taxon>
        <taxon>Bacillota</taxon>
        <taxon>Bacilli</taxon>
        <taxon>Bacillales</taxon>
        <taxon>Alicyclobacillaceae</taxon>
        <taxon>Tumebacillus</taxon>
    </lineage>
</organism>
<evidence type="ECO:0000256" key="1">
    <source>
        <dbReference type="ARBA" id="ARBA00001966"/>
    </source>
</evidence>
<dbReference type="PANTHER" id="PTHR43787:SF3">
    <property type="entry name" value="ARYLSULFATASE REGULATORY PROTEIN"/>
    <property type="match status" value="1"/>
</dbReference>
<dbReference type="GO" id="GO:0046872">
    <property type="term" value="F:metal ion binding"/>
    <property type="evidence" value="ECO:0007669"/>
    <property type="project" value="UniProtKB-KW"/>
</dbReference>
<dbReference type="InterPro" id="IPR007197">
    <property type="entry name" value="rSAM"/>
</dbReference>
<dbReference type="Pfam" id="PF04055">
    <property type="entry name" value="Radical_SAM"/>
    <property type="match status" value="1"/>
</dbReference>
<comment type="cofactor">
    <cofactor evidence="1">
        <name>[4Fe-4S] cluster</name>
        <dbReference type="ChEBI" id="CHEBI:49883"/>
    </cofactor>
</comment>
<dbReference type="PROSITE" id="PS51918">
    <property type="entry name" value="RADICAL_SAM"/>
    <property type="match status" value="1"/>
</dbReference>
<dbReference type="Gene3D" id="3.20.20.70">
    <property type="entry name" value="Aldolase class I"/>
    <property type="match status" value="1"/>
</dbReference>
<keyword evidence="2" id="KW-0004">4Fe-4S</keyword>
<evidence type="ECO:0000259" key="7">
    <source>
        <dbReference type="PROSITE" id="PS51918"/>
    </source>
</evidence>
<dbReference type="UniPathway" id="UPA00782"/>
<evidence type="ECO:0000256" key="5">
    <source>
        <dbReference type="ARBA" id="ARBA00023004"/>
    </source>
</evidence>
<keyword evidence="4" id="KW-0479">Metal-binding</keyword>
<dbReference type="PANTHER" id="PTHR43787">
    <property type="entry name" value="FEMO COFACTOR BIOSYNTHESIS PROTEIN NIFB-RELATED"/>
    <property type="match status" value="1"/>
</dbReference>
<dbReference type="SUPFAM" id="SSF102114">
    <property type="entry name" value="Radical SAM enzymes"/>
    <property type="match status" value="1"/>
</dbReference>
<dbReference type="CDD" id="cd01335">
    <property type="entry name" value="Radical_SAM"/>
    <property type="match status" value="1"/>
</dbReference>
<dbReference type="InterPro" id="IPR023885">
    <property type="entry name" value="4Fe4S-binding_SPASM_dom"/>
</dbReference>
<keyword evidence="9" id="KW-1185">Reference proteome</keyword>
<dbReference type="Proteomes" id="UP000245634">
    <property type="component" value="Unassembled WGS sequence"/>
</dbReference>
<evidence type="ECO:0000256" key="6">
    <source>
        <dbReference type="ARBA" id="ARBA00023014"/>
    </source>
</evidence>
<dbReference type="GO" id="GO:0003824">
    <property type="term" value="F:catalytic activity"/>
    <property type="evidence" value="ECO:0007669"/>
    <property type="project" value="InterPro"/>
</dbReference>
<dbReference type="SFLD" id="SFLDS00029">
    <property type="entry name" value="Radical_SAM"/>
    <property type="match status" value="1"/>
</dbReference>
<protein>
    <recommendedName>
        <fullName evidence="7">Radical SAM core domain-containing protein</fullName>
    </recommendedName>
</protein>
<evidence type="ECO:0000313" key="9">
    <source>
        <dbReference type="Proteomes" id="UP000245634"/>
    </source>
</evidence>